<reference evidence="3 4" key="1">
    <citation type="submission" date="2017-04" db="EMBL/GenBank/DDBJ databases">
        <title>Genome sequencing of [Candida] sorbophila.</title>
        <authorList>
            <person name="Ahn J.O."/>
        </authorList>
    </citation>
    <scope>NUCLEOTIDE SEQUENCE [LARGE SCALE GENOMIC DNA]</scope>
    <source>
        <strain evidence="3 4">DS02</strain>
    </source>
</reference>
<dbReference type="SUPFAM" id="SSF48371">
    <property type="entry name" value="ARM repeat"/>
    <property type="match status" value="1"/>
</dbReference>
<comment type="subcellular location">
    <subcellularLocation>
        <location evidence="1">Cytoplasm</location>
    </subcellularLocation>
</comment>
<comment type="caution">
    <text evidence="3">The sequence shown here is derived from an EMBL/GenBank/DDBJ whole genome shotgun (WGS) entry which is preliminary data.</text>
</comment>
<proteinExistence type="predicted"/>
<name>A0A2T0FDL4_9ASCO</name>
<sequence length="722" mass="79414">MSTILSIVDRPNPAKVAAILKSGQYDHGVIVRETLELVDSGPIITHLCANPDTQQRVREYLKNNLDQSYKLMATRSDPHLQALSYLVNNDKEMRPMILNMIKAELPTSPDGLGVLVRAVANDSLENPAEWVPLVAPYCARNMDYQVWSAAVAVMSKLLPDGQDALMDFVRRALAKDEVQPVIEAFSSVAAAATVHPECGAHVFSTVLSSATTAHFSDADVMLSCLEMLSAICVVKDARLIVQQSFGSNVVGLGVDSNNPHIKVMATAVRVKLLASMVVPNLSAEQAASELDKLSVNFENYVEKGDADLKAEGAAIEGLACTTLLPSVRRRITEPLINKLTQLVKTNEVSWIYGALSILVNVTEYPFKPTKDQQRELELKLRTGPSPFDIQERLLPEDVADPVDAVLNSKIIEWLSQGCSLFTLRSREQVAKLIYNMACQQKQSRRIELATQGGVVVDMYLWVCDPPHQKLDPKYKSIAAAGIAKTLSTIPPQVAFTSRFPAHTIITPLCSQINNDHSLRRNLDTFEAIMSLTNLASMDIDLLRSEIADTAWGYVEGALATDFIQIQRASLELFCNLMTVPACAHHFLAPDEKAKALVSFLGNCLTMDDEAGRSAAAACIAILAEYEDGPTTLGHNPDIVEGIISSMDYTEENDMLLRVLTGLHIMLRVTLRLRDDEVAESLIHYGGIGKLEHLVNVVDPEQKELVTHLLKIIRMLAKFKVEQ</sequence>
<gene>
    <name evidence="3" type="ORF">B9G98_00716</name>
</gene>
<keyword evidence="4" id="KW-1185">Reference proteome</keyword>
<dbReference type="EMBL" id="NDIQ01000001">
    <property type="protein sequence ID" value="PRT53096.1"/>
    <property type="molecule type" value="Genomic_DNA"/>
</dbReference>
<evidence type="ECO:0000313" key="4">
    <source>
        <dbReference type="Proteomes" id="UP000238350"/>
    </source>
</evidence>
<organism evidence="3 4">
    <name type="scientific">Wickerhamiella sorbophila</name>
    <dbReference type="NCBI Taxonomy" id="45607"/>
    <lineage>
        <taxon>Eukaryota</taxon>
        <taxon>Fungi</taxon>
        <taxon>Dikarya</taxon>
        <taxon>Ascomycota</taxon>
        <taxon>Saccharomycotina</taxon>
        <taxon>Dipodascomycetes</taxon>
        <taxon>Dipodascales</taxon>
        <taxon>Trichomonascaceae</taxon>
        <taxon>Wickerhamiella</taxon>
    </lineage>
</organism>
<dbReference type="PANTHER" id="PTHR45994:SF1">
    <property type="entry name" value="FI21225P1"/>
    <property type="match status" value="1"/>
</dbReference>
<dbReference type="Proteomes" id="UP000238350">
    <property type="component" value="Unassembled WGS sequence"/>
</dbReference>
<evidence type="ECO:0000256" key="1">
    <source>
        <dbReference type="ARBA" id="ARBA00004496"/>
    </source>
</evidence>
<keyword evidence="2" id="KW-0963">Cytoplasm</keyword>
<dbReference type="Gene3D" id="1.25.10.10">
    <property type="entry name" value="Leucine-rich Repeat Variant"/>
    <property type="match status" value="1"/>
</dbReference>
<dbReference type="PANTHER" id="PTHR45994">
    <property type="entry name" value="FI21225P1"/>
    <property type="match status" value="1"/>
</dbReference>
<dbReference type="GO" id="GO:0005737">
    <property type="term" value="C:cytoplasm"/>
    <property type="evidence" value="ECO:0007669"/>
    <property type="project" value="UniProtKB-SubCell"/>
</dbReference>
<protein>
    <submittedName>
        <fullName evidence="3">Protein unc-45 B</fullName>
    </submittedName>
</protein>
<dbReference type="OrthoDB" id="5574718at2759"/>
<dbReference type="STRING" id="45607.A0A2T0FDL4"/>
<dbReference type="GO" id="GO:0051879">
    <property type="term" value="F:Hsp90 protein binding"/>
    <property type="evidence" value="ECO:0007669"/>
    <property type="project" value="TreeGrafter"/>
</dbReference>
<dbReference type="RefSeq" id="XP_024663042.1">
    <property type="nucleotide sequence ID" value="XM_024807274.1"/>
</dbReference>
<dbReference type="InterPro" id="IPR011989">
    <property type="entry name" value="ARM-like"/>
</dbReference>
<accession>A0A2T0FDL4</accession>
<evidence type="ECO:0000313" key="3">
    <source>
        <dbReference type="EMBL" id="PRT53096.1"/>
    </source>
</evidence>
<dbReference type="InterPro" id="IPR016024">
    <property type="entry name" value="ARM-type_fold"/>
</dbReference>
<dbReference type="AlphaFoldDB" id="A0A2T0FDL4"/>
<dbReference type="GeneID" id="36514465"/>
<evidence type="ECO:0000256" key="2">
    <source>
        <dbReference type="ARBA" id="ARBA00022490"/>
    </source>
</evidence>